<keyword evidence="4 7" id="KW-0812">Transmembrane</keyword>
<feature type="transmembrane region" description="Helical" evidence="7">
    <location>
        <begin position="210"/>
        <end position="237"/>
    </location>
</feature>
<evidence type="ECO:0000256" key="5">
    <source>
        <dbReference type="ARBA" id="ARBA00022989"/>
    </source>
</evidence>
<evidence type="ECO:0000256" key="4">
    <source>
        <dbReference type="ARBA" id="ARBA00022692"/>
    </source>
</evidence>
<dbReference type="InterPro" id="IPR050366">
    <property type="entry name" value="BP-dependent_transpt_permease"/>
</dbReference>
<evidence type="ECO:0000256" key="7">
    <source>
        <dbReference type="SAM" id="Phobius"/>
    </source>
</evidence>
<evidence type="ECO:0000256" key="1">
    <source>
        <dbReference type="ARBA" id="ARBA00004651"/>
    </source>
</evidence>
<evidence type="ECO:0000256" key="6">
    <source>
        <dbReference type="ARBA" id="ARBA00023136"/>
    </source>
</evidence>
<evidence type="ECO:0000256" key="3">
    <source>
        <dbReference type="ARBA" id="ARBA00022475"/>
    </source>
</evidence>
<dbReference type="AlphaFoldDB" id="A0A6J7D254"/>
<dbReference type="PANTHER" id="PTHR43386">
    <property type="entry name" value="OLIGOPEPTIDE TRANSPORT SYSTEM PERMEASE PROTEIN APPC"/>
    <property type="match status" value="1"/>
</dbReference>
<dbReference type="SUPFAM" id="SSF161098">
    <property type="entry name" value="MetI-like"/>
    <property type="match status" value="1"/>
</dbReference>
<dbReference type="PROSITE" id="PS50928">
    <property type="entry name" value="ABC_TM1"/>
    <property type="match status" value="1"/>
</dbReference>
<dbReference type="GO" id="GO:0005886">
    <property type="term" value="C:plasma membrane"/>
    <property type="evidence" value="ECO:0007669"/>
    <property type="project" value="UniProtKB-SubCell"/>
</dbReference>
<dbReference type="GO" id="GO:0055085">
    <property type="term" value="P:transmembrane transport"/>
    <property type="evidence" value="ECO:0007669"/>
    <property type="project" value="InterPro"/>
</dbReference>
<proteinExistence type="predicted"/>
<dbReference type="InterPro" id="IPR000515">
    <property type="entry name" value="MetI-like"/>
</dbReference>
<feature type="transmembrane region" description="Helical" evidence="7">
    <location>
        <begin position="91"/>
        <end position="117"/>
    </location>
</feature>
<feature type="transmembrane region" description="Helical" evidence="7">
    <location>
        <begin position="124"/>
        <end position="147"/>
    </location>
</feature>
<dbReference type="PANTHER" id="PTHR43386:SF1">
    <property type="entry name" value="D,D-DIPEPTIDE TRANSPORT SYSTEM PERMEASE PROTEIN DDPC-RELATED"/>
    <property type="match status" value="1"/>
</dbReference>
<dbReference type="InterPro" id="IPR035906">
    <property type="entry name" value="MetI-like_sf"/>
</dbReference>
<protein>
    <submittedName>
        <fullName evidence="9">Unannotated protein</fullName>
    </submittedName>
</protein>
<keyword evidence="3" id="KW-1003">Cell membrane</keyword>
<dbReference type="Gene3D" id="1.10.3720.10">
    <property type="entry name" value="MetI-like"/>
    <property type="match status" value="1"/>
</dbReference>
<dbReference type="Pfam" id="PF00528">
    <property type="entry name" value="BPD_transp_1"/>
    <property type="match status" value="1"/>
</dbReference>
<keyword evidence="6 7" id="KW-0472">Membrane</keyword>
<feature type="domain" description="ABC transmembrane type-1" evidence="8">
    <location>
        <begin position="89"/>
        <end position="279"/>
    </location>
</feature>
<keyword evidence="2" id="KW-0813">Transport</keyword>
<feature type="transmembrane region" description="Helical" evidence="7">
    <location>
        <begin position="153"/>
        <end position="172"/>
    </location>
</feature>
<sequence length="293" mass="30833">MNHGATARHAADSTPIIEGVERRRFGVAVWSSIIWIGLVSLAAVLAGVLPLYDPSDTRAGIPLSVPTSRNWLGTDELGRDLLSRTIYGARVSLVVGLSAVLLSTVVGGMLGLMAGFYRKRFESITLFFADVLLAFPSLLLAVSIVAFSNSRGVATVVMAIALLYLGPTVRIVRALTLSTANREFVTAAEALGATPRRIIFRELMPNVMPALLSMAMVAVAGAMIAEGGLAYLNLSVAPPSPTWGAMMAAGKAKVDRSLYPVLVPAGAMFLTVLAITLIGDYIQGHQQRGGGAI</sequence>
<evidence type="ECO:0000259" key="8">
    <source>
        <dbReference type="PROSITE" id="PS50928"/>
    </source>
</evidence>
<accession>A0A6J7D254</accession>
<evidence type="ECO:0000256" key="2">
    <source>
        <dbReference type="ARBA" id="ARBA00022448"/>
    </source>
</evidence>
<name>A0A6J7D254_9ZZZZ</name>
<feature type="transmembrane region" description="Helical" evidence="7">
    <location>
        <begin position="27"/>
        <end position="52"/>
    </location>
</feature>
<reference evidence="9" key="1">
    <citation type="submission" date="2020-05" db="EMBL/GenBank/DDBJ databases">
        <authorList>
            <person name="Chiriac C."/>
            <person name="Salcher M."/>
            <person name="Ghai R."/>
            <person name="Kavagutti S V."/>
        </authorList>
    </citation>
    <scope>NUCLEOTIDE SEQUENCE</scope>
</reference>
<comment type="subcellular location">
    <subcellularLocation>
        <location evidence="1">Cell membrane</location>
        <topology evidence="1">Multi-pass membrane protein</topology>
    </subcellularLocation>
</comment>
<dbReference type="EMBL" id="CAFBLP010000007">
    <property type="protein sequence ID" value="CAB4864251.1"/>
    <property type="molecule type" value="Genomic_DNA"/>
</dbReference>
<feature type="transmembrane region" description="Helical" evidence="7">
    <location>
        <begin position="257"/>
        <end position="278"/>
    </location>
</feature>
<dbReference type="CDD" id="cd06261">
    <property type="entry name" value="TM_PBP2"/>
    <property type="match status" value="1"/>
</dbReference>
<gene>
    <name evidence="9" type="ORF">UFOPK3376_00444</name>
</gene>
<keyword evidence="5 7" id="KW-1133">Transmembrane helix</keyword>
<organism evidence="9">
    <name type="scientific">freshwater metagenome</name>
    <dbReference type="NCBI Taxonomy" id="449393"/>
    <lineage>
        <taxon>unclassified sequences</taxon>
        <taxon>metagenomes</taxon>
        <taxon>ecological metagenomes</taxon>
    </lineage>
</organism>
<evidence type="ECO:0000313" key="9">
    <source>
        <dbReference type="EMBL" id="CAB4864251.1"/>
    </source>
</evidence>